<evidence type="ECO:0000313" key="2">
    <source>
        <dbReference type="EMBL" id="KAF4682469.1"/>
    </source>
</evidence>
<dbReference type="Proteomes" id="UP000541610">
    <property type="component" value="Unassembled WGS sequence"/>
</dbReference>
<dbReference type="EMBL" id="JABANP010000429">
    <property type="protein sequence ID" value="KAF4682469.1"/>
    <property type="molecule type" value="Genomic_DNA"/>
</dbReference>
<gene>
    <name evidence="2" type="ORF">FOZ60_010471</name>
</gene>
<comment type="caution">
    <text evidence="2">The sequence shown here is derived from an EMBL/GenBank/DDBJ whole genome shotgun (WGS) entry which is preliminary data.</text>
</comment>
<proteinExistence type="predicted"/>
<name>A0A7J6NF75_PEROL</name>
<organism evidence="2 3">
    <name type="scientific">Perkinsus olseni</name>
    <name type="common">Perkinsus atlanticus</name>
    <dbReference type="NCBI Taxonomy" id="32597"/>
    <lineage>
        <taxon>Eukaryota</taxon>
        <taxon>Sar</taxon>
        <taxon>Alveolata</taxon>
        <taxon>Perkinsozoa</taxon>
        <taxon>Perkinsea</taxon>
        <taxon>Perkinsida</taxon>
        <taxon>Perkinsidae</taxon>
        <taxon>Perkinsus</taxon>
    </lineage>
</organism>
<evidence type="ECO:0000313" key="3">
    <source>
        <dbReference type="Proteomes" id="UP000541610"/>
    </source>
</evidence>
<sequence>NYRSISSDHKQLWWYCLVRRGAKTEIGLVLDAPIAVRMSSARDTSYPGYGGPVTCEFRFRKVKERRAVESALSRWSWEKGKLETESARNAETSGKMKDRRREQLDEVAALAARLKQLGTEINPEVLERALVPRLLSDPNPPNAGAVAQKRRVIKKKGGKKKRAGIGRKTK</sequence>
<reference evidence="2 3" key="1">
    <citation type="submission" date="2020-04" db="EMBL/GenBank/DDBJ databases">
        <title>Perkinsus olseni comparative genomics.</title>
        <authorList>
            <person name="Bogema D.R."/>
        </authorList>
    </citation>
    <scope>NUCLEOTIDE SEQUENCE [LARGE SCALE GENOMIC DNA]</scope>
    <source>
        <strain evidence="2">00978-12</strain>
    </source>
</reference>
<dbReference type="AlphaFoldDB" id="A0A7J6NF75"/>
<evidence type="ECO:0000256" key="1">
    <source>
        <dbReference type="SAM" id="MobiDB-lite"/>
    </source>
</evidence>
<protein>
    <submittedName>
        <fullName evidence="2">Uncharacterized protein</fullName>
    </submittedName>
</protein>
<feature type="compositionally biased region" description="Basic residues" evidence="1">
    <location>
        <begin position="148"/>
        <end position="170"/>
    </location>
</feature>
<accession>A0A7J6NF75</accession>
<feature type="region of interest" description="Disordered" evidence="1">
    <location>
        <begin position="134"/>
        <end position="170"/>
    </location>
</feature>
<feature type="non-terminal residue" evidence="2">
    <location>
        <position position="1"/>
    </location>
</feature>